<sequence length="80" mass="8749">MTAPAGPHPWEGWTFSAGWGSRDVLEAVLADPQAVLEVSADVARDAAGRWCHPVRPHRLRTDLTPNDLPPFGEDEHRTPG</sequence>
<gene>
    <name evidence="2" type="ORF">ABWK59_35420</name>
</gene>
<dbReference type="AlphaFoldDB" id="A0AAU8K6D8"/>
<accession>A0AAU8K6D8</accession>
<name>A0AAU8K6D8_9ACTN</name>
<reference evidence="2" key="1">
    <citation type="submission" date="2024-06" db="EMBL/GenBank/DDBJ databases">
        <title>The genome sequences of Kitasatospora sp. strain HUAS MG31.</title>
        <authorList>
            <person name="Mo P."/>
        </authorList>
    </citation>
    <scope>NUCLEOTIDE SEQUENCE</scope>
    <source>
        <strain evidence="2">HUAS MG31</strain>
    </source>
</reference>
<evidence type="ECO:0000313" key="2">
    <source>
        <dbReference type="EMBL" id="XCM83834.1"/>
    </source>
</evidence>
<dbReference type="EMBL" id="CP159872">
    <property type="protein sequence ID" value="XCM83834.1"/>
    <property type="molecule type" value="Genomic_DNA"/>
</dbReference>
<evidence type="ECO:0000256" key="1">
    <source>
        <dbReference type="SAM" id="MobiDB-lite"/>
    </source>
</evidence>
<feature type="region of interest" description="Disordered" evidence="1">
    <location>
        <begin position="57"/>
        <end position="80"/>
    </location>
</feature>
<organism evidence="2">
    <name type="scientific">Kitasatospora camelliae</name>
    <dbReference type="NCBI Taxonomy" id="3156397"/>
    <lineage>
        <taxon>Bacteria</taxon>
        <taxon>Bacillati</taxon>
        <taxon>Actinomycetota</taxon>
        <taxon>Actinomycetes</taxon>
        <taxon>Kitasatosporales</taxon>
        <taxon>Streptomycetaceae</taxon>
        <taxon>Kitasatospora</taxon>
    </lineage>
</organism>
<dbReference type="RefSeq" id="WP_354644772.1">
    <property type="nucleotide sequence ID" value="NZ_CP159872.1"/>
</dbReference>
<proteinExistence type="predicted"/>
<dbReference type="KEGG" id="kcm:ABWK59_35420"/>
<protein>
    <submittedName>
        <fullName evidence="2">Uncharacterized protein</fullName>
    </submittedName>
</protein>